<name>A0A1B9GGT7_9TREE</name>
<accession>A0A1B9GGT7</accession>
<feature type="region of interest" description="Disordered" evidence="1">
    <location>
        <begin position="409"/>
        <end position="443"/>
    </location>
</feature>
<evidence type="ECO:0000313" key="3">
    <source>
        <dbReference type="EMBL" id="WVW81092.1"/>
    </source>
</evidence>
<dbReference type="VEuPathDB" id="FungiDB:I302_01782"/>
<reference evidence="2" key="3">
    <citation type="submission" date="2014-01" db="EMBL/GenBank/DDBJ databases">
        <title>Evolution of pathogenesis and genome organization in the Tremellales.</title>
        <authorList>
            <person name="Cuomo C."/>
            <person name="Litvintseva A."/>
            <person name="Heitman J."/>
            <person name="Chen Y."/>
            <person name="Sun S."/>
            <person name="Springer D."/>
            <person name="Dromer F."/>
            <person name="Young S."/>
            <person name="Zeng Q."/>
            <person name="Chapman S."/>
            <person name="Gujja S."/>
            <person name="Saif S."/>
            <person name="Birren B."/>
        </authorList>
    </citation>
    <scope>NUCLEOTIDE SEQUENCE</scope>
    <source>
        <strain evidence="2">CBS 10118</strain>
    </source>
</reference>
<dbReference type="Pfam" id="PF11709">
    <property type="entry name" value="Mit_ribos_Mrp51"/>
    <property type="match status" value="1"/>
</dbReference>
<reference evidence="3" key="2">
    <citation type="submission" date="2013-07" db="EMBL/GenBank/DDBJ databases">
        <authorList>
            <consortium name="The Broad Institute Genome Sequencing Platform"/>
            <person name="Cuomo C."/>
            <person name="Litvintseva A."/>
            <person name="Chen Y."/>
            <person name="Heitman J."/>
            <person name="Sun S."/>
            <person name="Springer D."/>
            <person name="Dromer F."/>
            <person name="Young S.K."/>
            <person name="Zeng Q."/>
            <person name="Gargeya S."/>
            <person name="Fitzgerald M."/>
            <person name="Abouelleil A."/>
            <person name="Alvarado L."/>
            <person name="Berlin A.M."/>
            <person name="Chapman S.B."/>
            <person name="Dewar J."/>
            <person name="Goldberg J."/>
            <person name="Griggs A."/>
            <person name="Gujja S."/>
            <person name="Hansen M."/>
            <person name="Howarth C."/>
            <person name="Imamovic A."/>
            <person name="Larimer J."/>
            <person name="McCowan C."/>
            <person name="Murphy C."/>
            <person name="Pearson M."/>
            <person name="Priest M."/>
            <person name="Roberts A."/>
            <person name="Saif S."/>
            <person name="Shea T."/>
            <person name="Sykes S."/>
            <person name="Wortman J."/>
            <person name="Nusbaum C."/>
            <person name="Birren B."/>
        </authorList>
    </citation>
    <scope>NUCLEOTIDE SEQUENCE</scope>
    <source>
        <strain evidence="3">CBS 10118</strain>
    </source>
</reference>
<protein>
    <submittedName>
        <fullName evidence="2">Uncharacterized protein</fullName>
    </submittedName>
</protein>
<dbReference type="GeneID" id="30206181"/>
<reference evidence="2" key="1">
    <citation type="submission" date="2013-07" db="EMBL/GenBank/DDBJ databases">
        <title>The Genome Sequence of Cryptococcus bestiolae CBS10118.</title>
        <authorList>
            <consortium name="The Broad Institute Genome Sequencing Platform"/>
            <person name="Cuomo C."/>
            <person name="Litvintseva A."/>
            <person name="Chen Y."/>
            <person name="Heitman J."/>
            <person name="Sun S."/>
            <person name="Springer D."/>
            <person name="Dromer F."/>
            <person name="Young S.K."/>
            <person name="Zeng Q."/>
            <person name="Gargeya S."/>
            <person name="Fitzgerald M."/>
            <person name="Abouelleil A."/>
            <person name="Alvarado L."/>
            <person name="Berlin A.M."/>
            <person name="Chapman S.B."/>
            <person name="Dewar J."/>
            <person name="Goldberg J."/>
            <person name="Griggs A."/>
            <person name="Gujja S."/>
            <person name="Hansen M."/>
            <person name="Howarth C."/>
            <person name="Imamovic A."/>
            <person name="Larimer J."/>
            <person name="McCowan C."/>
            <person name="Murphy C."/>
            <person name="Pearson M."/>
            <person name="Priest M."/>
            <person name="Roberts A."/>
            <person name="Saif S."/>
            <person name="Shea T."/>
            <person name="Sykes S."/>
            <person name="Wortman J."/>
            <person name="Nusbaum C."/>
            <person name="Birren B."/>
        </authorList>
    </citation>
    <scope>NUCLEOTIDE SEQUENCE [LARGE SCALE GENOMIC DNA]</scope>
    <source>
        <strain evidence="2">CBS 10118</strain>
    </source>
</reference>
<dbReference type="PANTHER" id="PTHR28058">
    <property type="entry name" value="37S RIBOSOMAL PROTEIN MRP51, MITOCHONDRIAL"/>
    <property type="match status" value="1"/>
</dbReference>
<dbReference type="KEGG" id="kbi:30206181"/>
<dbReference type="RefSeq" id="XP_019051333.1">
    <property type="nucleotide sequence ID" value="XM_019188455.1"/>
</dbReference>
<dbReference type="AlphaFoldDB" id="A0A1B9GGT7"/>
<feature type="region of interest" description="Disordered" evidence="1">
    <location>
        <begin position="212"/>
        <end position="235"/>
    </location>
</feature>
<feature type="region of interest" description="Disordered" evidence="1">
    <location>
        <begin position="254"/>
        <end position="274"/>
    </location>
</feature>
<evidence type="ECO:0000313" key="4">
    <source>
        <dbReference type="Proteomes" id="UP000092730"/>
    </source>
</evidence>
<sequence>MSSSPFPQLLKRANISTYDPLITRIYTSTPSSKSQHSDWGLKFSVPIKKGPRYIKFNSLDAGPGVNCDWRSGEREARFIQAWGDGKVRWQNEEEAIPWLVKSSTSGFDNRRDDLLTERIPPEGGAEEDGGMWMRDVESMSEKEFEAYLDKIRKGRKAFLNERLEGLSGSIKETLVLPEDRTLIHLSYTGKTPLNSTLNYQADLTTSEIRDRETNKLNSKPHRTNGMVYSSKPTSSNEFLDTALSKKGRVLNKVSRYDESSNKSRRPAGPGMGVGNNLPWVVSIGGITGKTSTHNSKTTDQTTYMNSSIDQTDYTRSNNSAGVGKFRINRAEMGSTPPSVLALNESRYSGPRLSGKWRQSSANQPSPLDTFRFDVDLSITEIESESEKGLGEVGSREWVGSESRLNSLQGGWQDELNLGGPRRERTRGEAQERLREKESRSATMERLQRLLKRNKVEGGEGQGQGGSQ</sequence>
<keyword evidence="4" id="KW-1185">Reference proteome</keyword>
<evidence type="ECO:0000256" key="1">
    <source>
        <dbReference type="SAM" id="MobiDB-lite"/>
    </source>
</evidence>
<evidence type="ECO:0000313" key="2">
    <source>
        <dbReference type="EMBL" id="OCF30263.1"/>
    </source>
</evidence>
<dbReference type="EMBL" id="KI894018">
    <property type="protein sequence ID" value="OCF30263.1"/>
    <property type="molecule type" value="Genomic_DNA"/>
</dbReference>
<gene>
    <name evidence="2" type="ORF">I302_01782</name>
    <name evidence="3" type="ORF">I302_103083</name>
</gene>
<feature type="compositionally biased region" description="Basic and acidic residues" evidence="1">
    <location>
        <begin position="420"/>
        <end position="439"/>
    </location>
</feature>
<dbReference type="PANTHER" id="PTHR28058:SF1">
    <property type="entry name" value="SMALL RIBOSOMAL SUBUNIT PROTEIN BS1M"/>
    <property type="match status" value="1"/>
</dbReference>
<reference evidence="3" key="4">
    <citation type="submission" date="2024-02" db="EMBL/GenBank/DDBJ databases">
        <title>Comparative genomics of Cryptococcus and Kwoniella reveals pathogenesis evolution and contrasting modes of karyotype evolution via chromosome fusion or intercentromeric recombination.</title>
        <authorList>
            <person name="Coelho M.A."/>
            <person name="David-Palma M."/>
            <person name="Shea T."/>
            <person name="Bowers K."/>
            <person name="McGinley-Smith S."/>
            <person name="Mohammad A.W."/>
            <person name="Gnirke A."/>
            <person name="Yurkov A.M."/>
            <person name="Nowrousian M."/>
            <person name="Sun S."/>
            <person name="Cuomo C.A."/>
            <person name="Heitman J."/>
        </authorList>
    </citation>
    <scope>NUCLEOTIDE SEQUENCE</scope>
    <source>
        <strain evidence="3">CBS 10118</strain>
    </source>
</reference>
<feature type="compositionally biased region" description="Polar residues" evidence="1">
    <location>
        <begin position="226"/>
        <end position="235"/>
    </location>
</feature>
<dbReference type="Proteomes" id="UP000092730">
    <property type="component" value="Chromosome 1"/>
</dbReference>
<dbReference type="EMBL" id="CP144541">
    <property type="protein sequence ID" value="WVW81092.1"/>
    <property type="molecule type" value="Genomic_DNA"/>
</dbReference>
<dbReference type="InterPro" id="IPR016712">
    <property type="entry name" value="Rbsml_bS1m-like"/>
</dbReference>
<dbReference type="OrthoDB" id="2735536at2759"/>
<proteinExistence type="predicted"/>
<dbReference type="STRING" id="1296100.A0A1B9GGT7"/>
<organism evidence="2">
    <name type="scientific">Kwoniella bestiolae CBS 10118</name>
    <dbReference type="NCBI Taxonomy" id="1296100"/>
    <lineage>
        <taxon>Eukaryota</taxon>
        <taxon>Fungi</taxon>
        <taxon>Dikarya</taxon>
        <taxon>Basidiomycota</taxon>
        <taxon>Agaricomycotina</taxon>
        <taxon>Tremellomycetes</taxon>
        <taxon>Tremellales</taxon>
        <taxon>Cryptococcaceae</taxon>
        <taxon>Kwoniella</taxon>
    </lineage>
</organism>